<dbReference type="Pfam" id="PF11903">
    <property type="entry name" value="ParD_like"/>
    <property type="match status" value="1"/>
</dbReference>
<evidence type="ECO:0000313" key="1">
    <source>
        <dbReference type="EMBL" id="MDV6305240.1"/>
    </source>
</evidence>
<evidence type="ECO:0008006" key="3">
    <source>
        <dbReference type="Google" id="ProtNLM"/>
    </source>
</evidence>
<sequence length="136" mass="14907">MIETQQSVVADCYAGNTAAAIGHHMGTTSSLRIDDELYDAAKVAGFAASRSAAQQIAHWALIGREMELSHRVPARDIADVLAGKARYDDLTPHRQAVVRAEWTEQIESVTESLDFESEFTAEGRSYVESDEHGNVE</sequence>
<accession>A0ABU4D6A3</accession>
<reference evidence="1 2" key="1">
    <citation type="submission" date="2023-10" db="EMBL/GenBank/DDBJ databases">
        <title>Development of a sustainable strategy for remediation of hydrocarbon-contaminated territories based on the waste exchange concept.</title>
        <authorList>
            <person name="Krivoruchko A."/>
        </authorList>
    </citation>
    <scope>NUCLEOTIDE SEQUENCE [LARGE SCALE GENOMIC DNA]</scope>
    <source>
        <strain evidence="1 2">IEGM 1327</strain>
    </source>
</reference>
<gene>
    <name evidence="1" type="ORF">R3P93_21965</name>
</gene>
<comment type="caution">
    <text evidence="1">The sequence shown here is derived from an EMBL/GenBank/DDBJ whole genome shotgun (WGS) entry which is preliminary data.</text>
</comment>
<protein>
    <recommendedName>
        <fullName evidence="3">ParD-like antitoxin of type II toxin-antitoxin system</fullName>
    </recommendedName>
</protein>
<dbReference type="EMBL" id="JAWLKF010000017">
    <property type="protein sequence ID" value="MDV6305240.1"/>
    <property type="molecule type" value="Genomic_DNA"/>
</dbReference>
<evidence type="ECO:0000313" key="2">
    <source>
        <dbReference type="Proteomes" id="UP001186104"/>
    </source>
</evidence>
<dbReference type="Proteomes" id="UP001186104">
    <property type="component" value="Unassembled WGS sequence"/>
</dbReference>
<proteinExistence type="predicted"/>
<name>A0ABU4D6A3_9NOCA</name>
<dbReference type="InterPro" id="IPR021831">
    <property type="entry name" value="ParD-like"/>
</dbReference>
<dbReference type="RefSeq" id="WP_317534085.1">
    <property type="nucleotide sequence ID" value="NZ_JAWLKF010000017.1"/>
</dbReference>
<organism evidence="1 2">
    <name type="scientific">Rhodococcus cerastii</name>
    <dbReference type="NCBI Taxonomy" id="908616"/>
    <lineage>
        <taxon>Bacteria</taxon>
        <taxon>Bacillati</taxon>
        <taxon>Actinomycetota</taxon>
        <taxon>Actinomycetes</taxon>
        <taxon>Mycobacteriales</taxon>
        <taxon>Nocardiaceae</taxon>
        <taxon>Rhodococcus</taxon>
    </lineage>
</organism>
<keyword evidence="2" id="KW-1185">Reference proteome</keyword>